<sequence>MTNDELQLIVSEIMLRNPASEKPRLELHAKQITRRKLLGKLQSKIKMLEKQKLDLNLEQLKMAKTILQKMSEQDITILLEDILLAYSVT</sequence>
<dbReference type="RefSeq" id="WP_213534828.1">
    <property type="nucleotide sequence ID" value="NZ_BOVQ01000004.1"/>
</dbReference>
<reference evidence="2" key="1">
    <citation type="journal article" date="2019" name="Int. J. Syst. Evol. Microbiol.">
        <title>The Global Catalogue of Microorganisms (GCM) 10K type strain sequencing project: providing services to taxonomists for standard genome sequencing and annotation.</title>
        <authorList>
            <consortium name="The Broad Institute Genomics Platform"/>
            <consortium name="The Broad Institute Genome Sequencing Center for Infectious Disease"/>
            <person name="Wu L."/>
            <person name="Ma J."/>
        </authorList>
    </citation>
    <scope>NUCLEOTIDE SEQUENCE [LARGE SCALE GENOMIC DNA]</scope>
    <source>
        <strain evidence="2">CCUG 63287</strain>
    </source>
</reference>
<comment type="caution">
    <text evidence="1">The sequence shown here is derived from an EMBL/GenBank/DDBJ whole genome shotgun (WGS) entry which is preliminary data.</text>
</comment>
<dbReference type="EMBL" id="JBHSGD010000005">
    <property type="protein sequence ID" value="MFC4652446.1"/>
    <property type="molecule type" value="Genomic_DNA"/>
</dbReference>
<organism evidence="1 2">
    <name type="scientific">Lactococcus nasutitermitis</name>
    <dbReference type="NCBI Taxonomy" id="1652957"/>
    <lineage>
        <taxon>Bacteria</taxon>
        <taxon>Bacillati</taxon>
        <taxon>Bacillota</taxon>
        <taxon>Bacilli</taxon>
        <taxon>Lactobacillales</taxon>
        <taxon>Streptococcaceae</taxon>
        <taxon>Lactococcus</taxon>
    </lineage>
</organism>
<protein>
    <submittedName>
        <fullName evidence="1">Uncharacterized protein</fullName>
    </submittedName>
</protein>
<name>A0ABV9JDD7_9LACT</name>
<evidence type="ECO:0000313" key="1">
    <source>
        <dbReference type="EMBL" id="MFC4652446.1"/>
    </source>
</evidence>
<dbReference type="Proteomes" id="UP001595987">
    <property type="component" value="Unassembled WGS sequence"/>
</dbReference>
<proteinExistence type="predicted"/>
<accession>A0ABV9JDD7</accession>
<gene>
    <name evidence="1" type="ORF">ACFO26_05945</name>
</gene>
<evidence type="ECO:0000313" key="2">
    <source>
        <dbReference type="Proteomes" id="UP001595987"/>
    </source>
</evidence>
<keyword evidence="2" id="KW-1185">Reference proteome</keyword>